<dbReference type="GO" id="GO:0001227">
    <property type="term" value="F:DNA-binding transcription repressor activity, RNA polymerase II-specific"/>
    <property type="evidence" value="ECO:0007669"/>
    <property type="project" value="TreeGrafter"/>
</dbReference>
<dbReference type="FunFam" id="3.30.160.60:FF:000340">
    <property type="entry name" value="zinc finger protein 473 isoform X1"/>
    <property type="match status" value="1"/>
</dbReference>
<feature type="domain" description="C2H2-type" evidence="10">
    <location>
        <begin position="381"/>
        <end position="409"/>
    </location>
</feature>
<dbReference type="PROSITE" id="PS50157">
    <property type="entry name" value="ZINC_FINGER_C2H2_2"/>
    <property type="match status" value="9"/>
</dbReference>
<feature type="domain" description="C2H2-type" evidence="10">
    <location>
        <begin position="240"/>
        <end position="267"/>
    </location>
</feature>
<dbReference type="Pfam" id="PF18868">
    <property type="entry name" value="zf-C2H2_3rep"/>
    <property type="match status" value="1"/>
</dbReference>
<keyword evidence="4 9" id="KW-0863">Zinc-finger</keyword>
<feature type="domain" description="C2H2-type" evidence="10">
    <location>
        <begin position="438"/>
        <end position="465"/>
    </location>
</feature>
<dbReference type="AlphaFoldDB" id="A0AAW1CVE4"/>
<dbReference type="EMBL" id="JAPXFL010000008">
    <property type="protein sequence ID" value="KAK9502297.1"/>
    <property type="molecule type" value="Genomic_DNA"/>
</dbReference>
<dbReference type="PANTHER" id="PTHR24399">
    <property type="entry name" value="ZINC FINGER AND BTB DOMAIN-CONTAINING"/>
    <property type="match status" value="1"/>
</dbReference>
<dbReference type="FunFam" id="3.30.160.60:FF:000446">
    <property type="entry name" value="Zinc finger protein"/>
    <property type="match status" value="2"/>
</dbReference>
<sequence length="478" mass="56286">MSQEDLFSEYICNNCVDMIELFYEFRNTCLKTHITMNNLIINSKSNCESLEKSLVSEIADIEEENTENFTEKETINGEESMNNFINLLPVREELNEQGDINLNETTRQFQVGCYLPILQVENTDISQPDEALLQRRFKCINCKNVYGTLHELDSHWDTCGNVDDSLINELNENLQYTDEICHDNVETQQEELFEKDEENNDVEKKGTTREFCCETCGQTFKQLLLLKRHIQAKHICIKPYSCSQCPRKFYDKYELKYHQRLHEDIEDFCCNICKRRFSRRSGLKAHMRTHTGEKPFDCKICDKSFSYLNTLIAHERVHTGERPYLCSYCPRTFAQYSTAKSHEDMHMNGLRMFQCDICDRMFKTDQELSSHRITHEGSNDFRCLQCNRNFKKQSDLTKHNQRYHCDIKPYPCNNCSKSYVTLRELQLHSTVHTGELPYVCLICSKSYRLNTTLKRHMLKHHSNASISSNTFLLDMIKT</sequence>
<dbReference type="InterPro" id="IPR040689">
    <property type="entry name" value="SUVR5_Znf-C2H2_3rpt"/>
</dbReference>
<feature type="domain" description="C2H2-type" evidence="10">
    <location>
        <begin position="268"/>
        <end position="295"/>
    </location>
</feature>
<feature type="domain" description="C2H2-type" evidence="10">
    <location>
        <begin position="324"/>
        <end position="346"/>
    </location>
</feature>
<evidence type="ECO:0000256" key="5">
    <source>
        <dbReference type="ARBA" id="ARBA00022833"/>
    </source>
</evidence>
<reference evidence="11 12" key="1">
    <citation type="submission" date="2022-12" db="EMBL/GenBank/DDBJ databases">
        <title>Chromosome-level genome assembly of true bugs.</title>
        <authorList>
            <person name="Ma L."/>
            <person name="Li H."/>
        </authorList>
    </citation>
    <scope>NUCLEOTIDE SEQUENCE [LARGE SCALE GENOMIC DNA]</scope>
    <source>
        <strain evidence="11">Lab_2022b</strain>
    </source>
</reference>
<keyword evidence="7" id="KW-0804">Transcription</keyword>
<dbReference type="GO" id="GO:0005654">
    <property type="term" value="C:nucleoplasm"/>
    <property type="evidence" value="ECO:0007669"/>
    <property type="project" value="TreeGrafter"/>
</dbReference>
<keyword evidence="5" id="KW-0862">Zinc</keyword>
<dbReference type="GO" id="GO:0008270">
    <property type="term" value="F:zinc ion binding"/>
    <property type="evidence" value="ECO:0007669"/>
    <property type="project" value="UniProtKB-KW"/>
</dbReference>
<evidence type="ECO:0000313" key="11">
    <source>
        <dbReference type="EMBL" id="KAK9502297.1"/>
    </source>
</evidence>
<keyword evidence="3" id="KW-0677">Repeat</keyword>
<dbReference type="SMART" id="SM00355">
    <property type="entry name" value="ZnF_C2H2"/>
    <property type="match status" value="9"/>
</dbReference>
<evidence type="ECO:0000256" key="2">
    <source>
        <dbReference type="ARBA" id="ARBA00022723"/>
    </source>
</evidence>
<proteinExistence type="predicted"/>
<keyword evidence="12" id="KW-1185">Reference proteome</keyword>
<dbReference type="GO" id="GO:0000978">
    <property type="term" value="F:RNA polymerase II cis-regulatory region sequence-specific DNA binding"/>
    <property type="evidence" value="ECO:0007669"/>
    <property type="project" value="TreeGrafter"/>
</dbReference>
<evidence type="ECO:0000256" key="3">
    <source>
        <dbReference type="ARBA" id="ARBA00022737"/>
    </source>
</evidence>
<keyword evidence="6" id="KW-0805">Transcription regulation</keyword>
<comment type="subcellular location">
    <subcellularLocation>
        <location evidence="1">Nucleus</location>
    </subcellularLocation>
</comment>
<evidence type="ECO:0000256" key="9">
    <source>
        <dbReference type="PROSITE-ProRule" id="PRU00042"/>
    </source>
</evidence>
<feature type="domain" description="C2H2-type" evidence="10">
    <location>
        <begin position="296"/>
        <end position="323"/>
    </location>
</feature>
<gene>
    <name evidence="11" type="ORF">O3M35_011095</name>
</gene>
<dbReference type="Gene3D" id="3.30.160.60">
    <property type="entry name" value="Classic Zinc Finger"/>
    <property type="match status" value="7"/>
</dbReference>
<dbReference type="Pfam" id="PF00096">
    <property type="entry name" value="zf-C2H2"/>
    <property type="match status" value="4"/>
</dbReference>
<dbReference type="SUPFAM" id="SSF57667">
    <property type="entry name" value="beta-beta-alpha zinc fingers"/>
    <property type="match status" value="5"/>
</dbReference>
<feature type="domain" description="C2H2-type" evidence="10">
    <location>
        <begin position="410"/>
        <end position="437"/>
    </location>
</feature>
<evidence type="ECO:0000313" key="12">
    <source>
        <dbReference type="Proteomes" id="UP001461498"/>
    </source>
</evidence>
<dbReference type="PANTHER" id="PTHR24399:SF23">
    <property type="entry name" value="C2H2-TYPE DOMAIN-CONTAINING PROTEIN"/>
    <property type="match status" value="1"/>
</dbReference>
<evidence type="ECO:0000256" key="4">
    <source>
        <dbReference type="ARBA" id="ARBA00022771"/>
    </source>
</evidence>
<name>A0AAW1CVE4_9HEMI</name>
<protein>
    <recommendedName>
        <fullName evidence="10">C2H2-type domain-containing protein</fullName>
    </recommendedName>
</protein>
<keyword evidence="8" id="KW-0539">Nucleus</keyword>
<dbReference type="PROSITE" id="PS00028">
    <property type="entry name" value="ZINC_FINGER_C2H2_1"/>
    <property type="match status" value="9"/>
</dbReference>
<evidence type="ECO:0000259" key="10">
    <source>
        <dbReference type="PROSITE" id="PS50157"/>
    </source>
</evidence>
<dbReference type="InterPro" id="IPR036236">
    <property type="entry name" value="Znf_C2H2_sf"/>
</dbReference>
<feature type="domain" description="C2H2-type" evidence="10">
    <location>
        <begin position="353"/>
        <end position="380"/>
    </location>
</feature>
<keyword evidence="2" id="KW-0479">Metal-binding</keyword>
<evidence type="ECO:0000256" key="7">
    <source>
        <dbReference type="ARBA" id="ARBA00023163"/>
    </source>
</evidence>
<organism evidence="11 12">
    <name type="scientific">Rhynocoris fuscipes</name>
    <dbReference type="NCBI Taxonomy" id="488301"/>
    <lineage>
        <taxon>Eukaryota</taxon>
        <taxon>Metazoa</taxon>
        <taxon>Ecdysozoa</taxon>
        <taxon>Arthropoda</taxon>
        <taxon>Hexapoda</taxon>
        <taxon>Insecta</taxon>
        <taxon>Pterygota</taxon>
        <taxon>Neoptera</taxon>
        <taxon>Paraneoptera</taxon>
        <taxon>Hemiptera</taxon>
        <taxon>Heteroptera</taxon>
        <taxon>Panheteroptera</taxon>
        <taxon>Cimicomorpha</taxon>
        <taxon>Reduviidae</taxon>
        <taxon>Harpactorinae</taxon>
        <taxon>Harpactorini</taxon>
        <taxon>Rhynocoris</taxon>
    </lineage>
</organism>
<dbReference type="InterPro" id="IPR013087">
    <property type="entry name" value="Znf_C2H2_type"/>
</dbReference>
<dbReference type="Proteomes" id="UP001461498">
    <property type="component" value="Unassembled WGS sequence"/>
</dbReference>
<dbReference type="FunFam" id="3.30.160.60:FF:000912">
    <property type="entry name" value="Zinc finger protein 660"/>
    <property type="match status" value="1"/>
</dbReference>
<evidence type="ECO:0000256" key="6">
    <source>
        <dbReference type="ARBA" id="ARBA00023015"/>
    </source>
</evidence>
<evidence type="ECO:0000256" key="8">
    <source>
        <dbReference type="ARBA" id="ARBA00023242"/>
    </source>
</evidence>
<comment type="caution">
    <text evidence="11">The sequence shown here is derived from an EMBL/GenBank/DDBJ whole genome shotgun (WGS) entry which is preliminary data.</text>
</comment>
<accession>A0AAW1CVE4</accession>
<dbReference type="Pfam" id="PF13894">
    <property type="entry name" value="zf-C2H2_4"/>
    <property type="match status" value="2"/>
</dbReference>
<feature type="domain" description="C2H2-type" evidence="10">
    <location>
        <begin position="211"/>
        <end position="239"/>
    </location>
</feature>
<evidence type="ECO:0000256" key="1">
    <source>
        <dbReference type="ARBA" id="ARBA00004123"/>
    </source>
</evidence>
<dbReference type="FunFam" id="3.30.160.60:FF:000100">
    <property type="entry name" value="Zinc finger 45-like"/>
    <property type="match status" value="1"/>
</dbReference>